<feature type="region of interest" description="Disordered" evidence="1">
    <location>
        <begin position="420"/>
        <end position="442"/>
    </location>
</feature>
<feature type="region of interest" description="Disordered" evidence="1">
    <location>
        <begin position="468"/>
        <end position="506"/>
    </location>
</feature>
<feature type="compositionally biased region" description="Pro residues" evidence="1">
    <location>
        <begin position="473"/>
        <end position="483"/>
    </location>
</feature>
<reference evidence="2" key="1">
    <citation type="submission" date="2022-07" db="EMBL/GenBank/DDBJ databases">
        <title>Genome Sequence of Leucocoprinus birnbaumii.</title>
        <authorList>
            <person name="Buettner E."/>
        </authorList>
    </citation>
    <scope>NUCLEOTIDE SEQUENCE</scope>
    <source>
        <strain evidence="2">VT141</strain>
    </source>
</reference>
<name>A0AAD5VWX0_9AGAR</name>
<feature type="region of interest" description="Disordered" evidence="1">
    <location>
        <begin position="518"/>
        <end position="544"/>
    </location>
</feature>
<evidence type="ECO:0000313" key="3">
    <source>
        <dbReference type="Proteomes" id="UP001213000"/>
    </source>
</evidence>
<dbReference type="EMBL" id="JANIEX010000205">
    <property type="protein sequence ID" value="KAJ3571040.1"/>
    <property type="molecule type" value="Genomic_DNA"/>
</dbReference>
<comment type="caution">
    <text evidence="2">The sequence shown here is derived from an EMBL/GenBank/DDBJ whole genome shotgun (WGS) entry which is preliminary data.</text>
</comment>
<evidence type="ECO:0000256" key="1">
    <source>
        <dbReference type="SAM" id="MobiDB-lite"/>
    </source>
</evidence>
<dbReference type="AlphaFoldDB" id="A0AAD5VWX0"/>
<evidence type="ECO:0000313" key="2">
    <source>
        <dbReference type="EMBL" id="KAJ3571040.1"/>
    </source>
</evidence>
<sequence length="856" mass="95029">MVATRKKPSAPAPPTSRTNSSQALPRAVNAKPQSKSFASGNPSNLSQSSTKAIPNGAPQSKHATQSRKSSTKTPLARKEKRSLVDRLFFLFLCTFASYALYTCPSDNSHDYAVCRSLASYRRHVLEPYVIPAVHSAITHPAVIQPYEQYAKLVYQTYIQPVTPYVAAAHKRTAPYVNTAVKLSKQTSSRVWNNVITPYWSRAVVPRYTLYLEPHINKYVSPLIRRAKYYNQQAEPYVRSFAHHTSLYAHQAQKYASLAYNLTRPHVFHVYTAAKPYVVSGYARIKPLLFRIAGVAQSKGKYVASEVMVLSQIAVGRVGDLRREFVDPHVLRIWEKAVEKSGRSENEADASATTIGATVAPISSEVPIASEASHDPRVDVNVAETTVETAPEPTPIIESTTVEPIPSTIVASVTELAQEPEALEAPTPAPTPEETLEKAVSVAEASAAHASNVIADLESEILEAETAQVTIEPTPNPVEAPTPTPSETVIETTPEAPQVSSEETPEELDDFLRDIGLDEEEPIPEPEPAPQAAAPPVEDPEAKKAAIAAKRADIVGRHTRWRAELDSLVKNLQTRVKKDITKIREDAVTYIGKLSSDKTNSGPNGKAKEVIDKIQTEGEKLLKGLDAYVKKLTSRTIPLEELEKEKEKWEKIVNKVETRFKDVVRGVQEDVHSWYVQVRDKEVAVVLSAAAEAKSLAERAQADIGLDYAWLDDVTYHDWQNYHDLMRVAERFDETARTLQNGTHTETPADNLIPLLNTLDREVQNMIAGFAMQMNYLTRDGDRWLKEASEIQELEEDEEECEEYLDDEEEEPEVSILPIAPEPTTEHVDPANIVIGKSKEQVAQAAEQIILDQRVEL</sequence>
<organism evidence="2 3">
    <name type="scientific">Leucocoprinus birnbaumii</name>
    <dbReference type="NCBI Taxonomy" id="56174"/>
    <lineage>
        <taxon>Eukaryota</taxon>
        <taxon>Fungi</taxon>
        <taxon>Dikarya</taxon>
        <taxon>Basidiomycota</taxon>
        <taxon>Agaricomycotina</taxon>
        <taxon>Agaricomycetes</taxon>
        <taxon>Agaricomycetidae</taxon>
        <taxon>Agaricales</taxon>
        <taxon>Agaricineae</taxon>
        <taxon>Agaricaceae</taxon>
        <taxon>Leucocoprinus</taxon>
    </lineage>
</organism>
<dbReference type="Proteomes" id="UP001213000">
    <property type="component" value="Unassembled WGS sequence"/>
</dbReference>
<keyword evidence="3" id="KW-1185">Reference proteome</keyword>
<feature type="compositionally biased region" description="Polar residues" evidence="1">
    <location>
        <begin position="31"/>
        <end position="73"/>
    </location>
</feature>
<proteinExistence type="predicted"/>
<gene>
    <name evidence="2" type="ORF">NP233_g4014</name>
</gene>
<protein>
    <submittedName>
        <fullName evidence="2">Uncharacterized protein</fullName>
    </submittedName>
</protein>
<feature type="region of interest" description="Disordered" evidence="1">
    <location>
        <begin position="1"/>
        <end position="77"/>
    </location>
</feature>
<accession>A0AAD5VWX0</accession>